<organism evidence="1">
    <name type="scientific">uncultured Sphingopyxis sp</name>
    <dbReference type="NCBI Taxonomy" id="310581"/>
    <lineage>
        <taxon>Bacteria</taxon>
        <taxon>Pseudomonadati</taxon>
        <taxon>Pseudomonadota</taxon>
        <taxon>Alphaproteobacteria</taxon>
        <taxon>Sphingomonadales</taxon>
        <taxon>Sphingomonadaceae</taxon>
        <taxon>Sphingopyxis</taxon>
        <taxon>environmental samples</taxon>
    </lineage>
</organism>
<protein>
    <submittedName>
        <fullName evidence="1">Uncharacterized protein</fullName>
    </submittedName>
</protein>
<accession>A0A1Y5PRP2</accession>
<evidence type="ECO:0000313" key="1">
    <source>
        <dbReference type="EMBL" id="SBV32641.1"/>
    </source>
</evidence>
<dbReference type="EMBL" id="LT598653">
    <property type="protein sequence ID" value="SBV32641.1"/>
    <property type="molecule type" value="Genomic_DNA"/>
</dbReference>
<gene>
    <name evidence="1" type="ORF">SPPYR_1521</name>
</gene>
<reference evidence="1" key="1">
    <citation type="submission" date="2016-03" db="EMBL/GenBank/DDBJ databases">
        <authorList>
            <person name="Ploux O."/>
        </authorList>
    </citation>
    <scope>NUCLEOTIDE SEQUENCE</scope>
    <source>
        <strain evidence="1">UC10</strain>
    </source>
</reference>
<sequence>MRKLPSLPADRLDVISNRQNLDVVTINARYNIHPKPLPGPLVLFDDPLKYVVHPQGISQNARFAVLAARGNNEMQIALLARSGELGMARHQRIDRNLRLNIDVVDPPIIDALRAQKRRACYAGIRRRLPLFAGP</sequence>
<dbReference type="AlphaFoldDB" id="A0A1Y5PRP2"/>
<name>A0A1Y5PRP2_9SPHN</name>
<proteinExistence type="predicted"/>
<dbReference type="KEGG" id="sphu:SPPYR_1521"/>